<dbReference type="InterPro" id="IPR029045">
    <property type="entry name" value="ClpP/crotonase-like_dom_sf"/>
</dbReference>
<dbReference type="EMBL" id="JACXYY010000004">
    <property type="protein sequence ID" value="MBD3915070.1"/>
    <property type="molecule type" value="Genomic_DNA"/>
</dbReference>
<evidence type="ECO:0000256" key="3">
    <source>
        <dbReference type="ARBA" id="ARBA00023709"/>
    </source>
</evidence>
<evidence type="ECO:0000313" key="6">
    <source>
        <dbReference type="Proteomes" id="UP000649289"/>
    </source>
</evidence>
<protein>
    <submittedName>
        <fullName evidence="5">Enoyl-CoA hydratase/isomerase family protein</fullName>
    </submittedName>
</protein>
<dbReference type="Pfam" id="PF00378">
    <property type="entry name" value="ECH_1"/>
    <property type="match status" value="1"/>
</dbReference>
<dbReference type="InterPro" id="IPR001753">
    <property type="entry name" value="Enoyl-CoA_hydra/iso"/>
</dbReference>
<evidence type="ECO:0000256" key="4">
    <source>
        <dbReference type="ARBA" id="ARBA00023717"/>
    </source>
</evidence>
<keyword evidence="2" id="KW-0456">Lyase</keyword>
<accession>A0ABR8MHN1</accession>
<organism evidence="5 6">
    <name type="scientific">Nocardioides hwasunensis</name>
    <dbReference type="NCBI Taxonomy" id="397258"/>
    <lineage>
        <taxon>Bacteria</taxon>
        <taxon>Bacillati</taxon>
        <taxon>Actinomycetota</taxon>
        <taxon>Actinomycetes</taxon>
        <taxon>Propionibacteriales</taxon>
        <taxon>Nocardioidaceae</taxon>
        <taxon>Nocardioides</taxon>
    </lineage>
</organism>
<dbReference type="CDD" id="cd06558">
    <property type="entry name" value="crotonase-like"/>
    <property type="match status" value="1"/>
</dbReference>
<name>A0ABR8MHN1_9ACTN</name>
<dbReference type="InterPro" id="IPR014748">
    <property type="entry name" value="Enoyl-CoA_hydra_C"/>
</dbReference>
<keyword evidence="6" id="KW-1185">Reference proteome</keyword>
<dbReference type="PANTHER" id="PTHR11941:SF54">
    <property type="entry name" value="ENOYL-COA HYDRATASE, MITOCHONDRIAL"/>
    <property type="match status" value="1"/>
</dbReference>
<comment type="catalytic activity">
    <reaction evidence="3">
        <text>a (3S)-3-hydroxyacyl-CoA = a (2E)-enoyl-CoA + H2O</text>
        <dbReference type="Rhea" id="RHEA:16105"/>
        <dbReference type="ChEBI" id="CHEBI:15377"/>
        <dbReference type="ChEBI" id="CHEBI:57318"/>
        <dbReference type="ChEBI" id="CHEBI:58856"/>
        <dbReference type="EC" id="4.2.1.17"/>
    </reaction>
</comment>
<evidence type="ECO:0000256" key="1">
    <source>
        <dbReference type="ARBA" id="ARBA00005254"/>
    </source>
</evidence>
<comment type="catalytic activity">
    <reaction evidence="4">
        <text>a 4-saturated-(3S)-3-hydroxyacyl-CoA = a (3E)-enoyl-CoA + H2O</text>
        <dbReference type="Rhea" id="RHEA:20724"/>
        <dbReference type="ChEBI" id="CHEBI:15377"/>
        <dbReference type="ChEBI" id="CHEBI:58521"/>
        <dbReference type="ChEBI" id="CHEBI:137480"/>
        <dbReference type="EC" id="4.2.1.17"/>
    </reaction>
</comment>
<sequence length="254" mass="27501">MSDALIVERRGQVHEITINRPEQRNALNEEVRNGLFDAFRAAQEDPTCRVVIVTGAGDRAFSAGADLKELAELGITDPGPDFTPRLGRNVQLDKPVIAAVNGAAYAGGFLLAQMADLCVASTNASFCIAEARVGRGAPWSTKLAGLLPRRVYVELLVLADPISAQRAYELGFVNRLVEPDALMGAARELATRICANAPLTVAGHLQVVDLAYRMDEHAAEDAANEVFAPIYHSEDAQEGPRAFRERRAPVWKGR</sequence>
<evidence type="ECO:0000256" key="2">
    <source>
        <dbReference type="ARBA" id="ARBA00023239"/>
    </source>
</evidence>
<dbReference type="PANTHER" id="PTHR11941">
    <property type="entry name" value="ENOYL-COA HYDRATASE-RELATED"/>
    <property type="match status" value="1"/>
</dbReference>
<dbReference type="SUPFAM" id="SSF52096">
    <property type="entry name" value="ClpP/crotonase"/>
    <property type="match status" value="1"/>
</dbReference>
<dbReference type="Gene3D" id="1.10.12.10">
    <property type="entry name" value="Lyase 2-enoyl-coa Hydratase, Chain A, domain 2"/>
    <property type="match status" value="1"/>
</dbReference>
<comment type="caution">
    <text evidence="5">The sequence shown here is derived from an EMBL/GenBank/DDBJ whole genome shotgun (WGS) entry which is preliminary data.</text>
</comment>
<dbReference type="Proteomes" id="UP000649289">
    <property type="component" value="Unassembled WGS sequence"/>
</dbReference>
<dbReference type="Gene3D" id="3.90.226.10">
    <property type="entry name" value="2-enoyl-CoA Hydratase, Chain A, domain 1"/>
    <property type="match status" value="1"/>
</dbReference>
<comment type="similarity">
    <text evidence="1">Belongs to the enoyl-CoA hydratase/isomerase family.</text>
</comment>
<gene>
    <name evidence="5" type="ORF">IEZ25_10630</name>
</gene>
<reference evidence="5 6" key="1">
    <citation type="submission" date="2020-09" db="EMBL/GenBank/DDBJ databases">
        <title>novel species in genus Nocardioides.</title>
        <authorList>
            <person name="Zhang G."/>
        </authorList>
    </citation>
    <scope>NUCLEOTIDE SEQUENCE [LARGE SCALE GENOMIC DNA]</scope>
    <source>
        <strain evidence="5 6">19197</strain>
    </source>
</reference>
<dbReference type="RefSeq" id="WP_191199407.1">
    <property type="nucleotide sequence ID" value="NZ_BAAAPA010000005.1"/>
</dbReference>
<evidence type="ECO:0000313" key="5">
    <source>
        <dbReference type="EMBL" id="MBD3915070.1"/>
    </source>
</evidence>
<proteinExistence type="inferred from homology"/>